<organism evidence="12 13">
    <name type="scientific">Tribonema minus</name>
    <dbReference type="NCBI Taxonomy" id="303371"/>
    <lineage>
        <taxon>Eukaryota</taxon>
        <taxon>Sar</taxon>
        <taxon>Stramenopiles</taxon>
        <taxon>Ochrophyta</taxon>
        <taxon>PX clade</taxon>
        <taxon>Xanthophyceae</taxon>
        <taxon>Tribonematales</taxon>
        <taxon>Tribonemataceae</taxon>
        <taxon>Tribonema</taxon>
    </lineage>
</organism>
<feature type="compositionally biased region" description="Basic residues" evidence="8">
    <location>
        <begin position="587"/>
        <end position="596"/>
    </location>
</feature>
<dbReference type="InterPro" id="IPR022340">
    <property type="entry name" value="GPCR_GCR1_put"/>
</dbReference>
<proteinExistence type="predicted"/>
<keyword evidence="2 9" id="KW-0812">Transmembrane</keyword>
<evidence type="ECO:0000256" key="5">
    <source>
        <dbReference type="ARBA" id="ARBA00023136"/>
    </source>
</evidence>
<evidence type="ECO:0000256" key="8">
    <source>
        <dbReference type="SAM" id="MobiDB-lite"/>
    </source>
</evidence>
<feature type="region of interest" description="Disordered" evidence="8">
    <location>
        <begin position="414"/>
        <end position="442"/>
    </location>
</feature>
<dbReference type="InterPro" id="IPR022343">
    <property type="entry name" value="GCR1-cAMP_receptor"/>
</dbReference>
<feature type="transmembrane region" description="Helical" evidence="9">
    <location>
        <begin position="228"/>
        <end position="246"/>
    </location>
</feature>
<dbReference type="Pfam" id="PF05462">
    <property type="entry name" value="Dicty_CAR"/>
    <property type="match status" value="1"/>
</dbReference>
<keyword evidence="7" id="KW-0807">Transducer</keyword>
<evidence type="ECO:0000256" key="2">
    <source>
        <dbReference type="ARBA" id="ARBA00022692"/>
    </source>
</evidence>
<keyword evidence="6" id="KW-0675">Receptor</keyword>
<reference evidence="12" key="1">
    <citation type="submission" date="2021-02" db="EMBL/GenBank/DDBJ databases">
        <title>First Annotated Genome of the Yellow-green Alga Tribonema minus.</title>
        <authorList>
            <person name="Mahan K.M."/>
        </authorList>
    </citation>
    <scope>NUCLEOTIDE SEQUENCE</scope>
    <source>
        <strain evidence="12">UTEX B ZZ1240</strain>
    </source>
</reference>
<evidence type="ECO:0000313" key="12">
    <source>
        <dbReference type="EMBL" id="KAG5185120.1"/>
    </source>
</evidence>
<dbReference type="GO" id="GO:0005886">
    <property type="term" value="C:plasma membrane"/>
    <property type="evidence" value="ECO:0007669"/>
    <property type="project" value="TreeGrafter"/>
</dbReference>
<dbReference type="SUPFAM" id="SSF81321">
    <property type="entry name" value="Family A G protein-coupled receptor-like"/>
    <property type="match status" value="1"/>
</dbReference>
<keyword evidence="4" id="KW-0297">G-protein coupled receptor</keyword>
<dbReference type="Gene3D" id="1.20.1070.10">
    <property type="entry name" value="Rhodopsin 7-helix transmembrane proteins"/>
    <property type="match status" value="1"/>
</dbReference>
<evidence type="ECO:0000256" key="6">
    <source>
        <dbReference type="ARBA" id="ARBA00023170"/>
    </source>
</evidence>
<feature type="signal peptide" evidence="10">
    <location>
        <begin position="1"/>
        <end position="18"/>
    </location>
</feature>
<sequence>MQPLLWVLLLCCVGRAVAFTTQQNDILVLMAKLCASISFVGSSSVVLSYVLFARLRTFSFHLVLMMAIADIGSDITYWMGNPEDGSPLCMVQAMMQNFCQLSVMLWTSCMAYTLLSVAVHEKVTEPAEQKRMLIIYHCYVWGVAGTLMLLPLTTDAYGSTGSWCWITVDQVGWRYGAFYGILWLIIAGEIVAYVQVYRRVHQMVARMEAAGAQQGSSVRRRQARVRRFLRSLAMYPAILIFCWTTPSINRIQNIIDPDNPIYPLLLTQVITVRLQGLLNAIAYGFTDAVQGAWHDAGCACCREDLDAALLLSSRRSSIDNSAAAKARASLMLKFMYLRVLPNGLRGRAAVVVAPLEHRQFRCRQGARVAYDDELRGTTDLDAAPPSSSRRSSIDNSAAAKARASLMMMSSAARREEFGGSSRRSSAEPGLYATSARGSASGPAAMSKGQAALMLGSSASDGCVAAAVEVAVASRLCEHCALSGGVVAADDGVLRCARGRPRCSALRLGRCCGRVAADAAARNEFPRYAGYAGATDAAPRTQASAADQQPVHLAGVRHRLCRLHASAGGRQRQQPGGGSSARSPGGGRTHRRSRRRGAGGGSGGRRGHGDSGALSTARGAAGVAAARNHVSEHCASRRRKAAGRRRRPVGGVTRDARALPPPLLLRRRRRRVRHGGGAAATTPRHLARGGNTPRRRCARRCKFRSHDARARALLLLLLQRTLPFAPGWR</sequence>
<feature type="compositionally biased region" description="Basic residues" evidence="8">
    <location>
        <begin position="635"/>
        <end position="647"/>
    </location>
</feature>
<feature type="compositionally biased region" description="Gly residues" evidence="8">
    <location>
        <begin position="574"/>
        <end position="586"/>
    </location>
</feature>
<protein>
    <recommendedName>
        <fullName evidence="11">G-protein coupled receptors family 2 profile 2 domain-containing protein</fullName>
    </recommendedName>
</protein>
<dbReference type="EMBL" id="JAFCMP010000143">
    <property type="protein sequence ID" value="KAG5185120.1"/>
    <property type="molecule type" value="Genomic_DNA"/>
</dbReference>
<feature type="domain" description="G-protein coupled receptors family 2 profile 2" evidence="11">
    <location>
        <begin position="27"/>
        <end position="287"/>
    </location>
</feature>
<feature type="region of interest" description="Disordered" evidence="8">
    <location>
        <begin position="566"/>
        <end position="655"/>
    </location>
</feature>
<dbReference type="PANTHER" id="PTHR23112">
    <property type="entry name" value="G PROTEIN-COUPLED RECEPTOR 157-RELATED"/>
    <property type="match status" value="1"/>
</dbReference>
<keyword evidence="10" id="KW-0732">Signal</keyword>
<feature type="transmembrane region" description="Helical" evidence="9">
    <location>
        <begin position="132"/>
        <end position="153"/>
    </location>
</feature>
<dbReference type="InterPro" id="IPR017981">
    <property type="entry name" value="GPCR_2-like_7TM"/>
</dbReference>
<keyword evidence="5 9" id="KW-0472">Membrane</keyword>
<accession>A0A835Z4Y8</accession>
<evidence type="ECO:0000313" key="13">
    <source>
        <dbReference type="Proteomes" id="UP000664859"/>
    </source>
</evidence>
<feature type="region of interest" description="Disordered" evidence="8">
    <location>
        <begin position="671"/>
        <end position="692"/>
    </location>
</feature>
<feature type="transmembrane region" description="Helical" evidence="9">
    <location>
        <begin position="100"/>
        <end position="120"/>
    </location>
</feature>
<evidence type="ECO:0000256" key="10">
    <source>
        <dbReference type="SAM" id="SignalP"/>
    </source>
</evidence>
<gene>
    <name evidence="12" type="ORF">JKP88DRAFT_268431</name>
</gene>
<evidence type="ECO:0000256" key="3">
    <source>
        <dbReference type="ARBA" id="ARBA00022989"/>
    </source>
</evidence>
<feature type="compositionally biased region" description="Low complexity" evidence="8">
    <location>
        <begin position="616"/>
        <end position="626"/>
    </location>
</feature>
<dbReference type="PRINTS" id="PR02001">
    <property type="entry name" value="GCR1CAMPR"/>
</dbReference>
<dbReference type="Proteomes" id="UP000664859">
    <property type="component" value="Unassembled WGS sequence"/>
</dbReference>
<feature type="chain" id="PRO_5032947914" description="G-protein coupled receptors family 2 profile 2 domain-containing protein" evidence="10">
    <location>
        <begin position="19"/>
        <end position="728"/>
    </location>
</feature>
<comment type="subcellular location">
    <subcellularLocation>
        <location evidence="1">Membrane</location>
        <topology evidence="1">Multi-pass membrane protein</topology>
    </subcellularLocation>
</comment>
<feature type="transmembrane region" description="Helical" evidence="9">
    <location>
        <begin position="59"/>
        <end position="80"/>
    </location>
</feature>
<evidence type="ECO:0000256" key="4">
    <source>
        <dbReference type="ARBA" id="ARBA00023040"/>
    </source>
</evidence>
<dbReference type="OrthoDB" id="100006at2759"/>
<keyword evidence="3 9" id="KW-1133">Transmembrane helix</keyword>
<name>A0A835Z4Y8_9STRA</name>
<evidence type="ECO:0000256" key="1">
    <source>
        <dbReference type="ARBA" id="ARBA00004141"/>
    </source>
</evidence>
<dbReference type="PRINTS" id="PR02000">
    <property type="entry name" value="GCR1PLANT"/>
</dbReference>
<feature type="transmembrane region" description="Helical" evidence="9">
    <location>
        <begin position="173"/>
        <end position="197"/>
    </location>
</feature>
<feature type="transmembrane region" description="Helical" evidence="9">
    <location>
        <begin position="28"/>
        <end position="52"/>
    </location>
</feature>
<comment type="caution">
    <text evidence="12">The sequence shown here is derived from an EMBL/GenBank/DDBJ whole genome shotgun (WGS) entry which is preliminary data.</text>
</comment>
<dbReference type="GO" id="GO:0004930">
    <property type="term" value="F:G protein-coupled receptor activity"/>
    <property type="evidence" value="ECO:0007669"/>
    <property type="project" value="UniProtKB-KW"/>
</dbReference>
<evidence type="ECO:0000256" key="9">
    <source>
        <dbReference type="SAM" id="Phobius"/>
    </source>
</evidence>
<dbReference type="AlphaFoldDB" id="A0A835Z4Y8"/>
<evidence type="ECO:0000256" key="7">
    <source>
        <dbReference type="ARBA" id="ARBA00023224"/>
    </source>
</evidence>
<dbReference type="PROSITE" id="PS50261">
    <property type="entry name" value="G_PROTEIN_RECEP_F2_4"/>
    <property type="match status" value="1"/>
</dbReference>
<dbReference type="GO" id="GO:0007166">
    <property type="term" value="P:cell surface receptor signaling pathway"/>
    <property type="evidence" value="ECO:0007669"/>
    <property type="project" value="InterPro"/>
</dbReference>
<dbReference type="GO" id="GO:0007189">
    <property type="term" value="P:adenylate cyclase-activating G protein-coupled receptor signaling pathway"/>
    <property type="evidence" value="ECO:0007669"/>
    <property type="project" value="TreeGrafter"/>
</dbReference>
<evidence type="ECO:0000259" key="11">
    <source>
        <dbReference type="PROSITE" id="PS50261"/>
    </source>
</evidence>
<dbReference type="PANTHER" id="PTHR23112:SF0">
    <property type="entry name" value="TRANSMEMBRANE PROTEIN 116"/>
    <property type="match status" value="1"/>
</dbReference>
<keyword evidence="13" id="KW-1185">Reference proteome</keyword>